<gene>
    <name evidence="1" type="ORF">Dsi01nite_030340</name>
</gene>
<dbReference type="Proteomes" id="UP000660611">
    <property type="component" value="Unassembled WGS sequence"/>
</dbReference>
<evidence type="ECO:0000313" key="2">
    <source>
        <dbReference type="Proteomes" id="UP000660611"/>
    </source>
</evidence>
<dbReference type="RefSeq" id="WP_203846803.1">
    <property type="nucleotide sequence ID" value="NZ_BAAAVW010000009.1"/>
</dbReference>
<protein>
    <submittedName>
        <fullName evidence="1">Uncharacterized protein</fullName>
    </submittedName>
</protein>
<evidence type="ECO:0000313" key="1">
    <source>
        <dbReference type="EMBL" id="GIG44993.1"/>
    </source>
</evidence>
<comment type="caution">
    <text evidence="1">The sequence shown here is derived from an EMBL/GenBank/DDBJ whole genome shotgun (WGS) entry which is preliminary data.</text>
</comment>
<proteinExistence type="predicted"/>
<dbReference type="AlphaFoldDB" id="A0A919PMR8"/>
<accession>A0A919PMR8</accession>
<dbReference type="EMBL" id="BONQ01000048">
    <property type="protein sequence ID" value="GIG44993.1"/>
    <property type="molecule type" value="Genomic_DNA"/>
</dbReference>
<organism evidence="1 2">
    <name type="scientific">Dactylosporangium siamense</name>
    <dbReference type="NCBI Taxonomy" id="685454"/>
    <lineage>
        <taxon>Bacteria</taxon>
        <taxon>Bacillati</taxon>
        <taxon>Actinomycetota</taxon>
        <taxon>Actinomycetes</taxon>
        <taxon>Micromonosporales</taxon>
        <taxon>Micromonosporaceae</taxon>
        <taxon>Dactylosporangium</taxon>
    </lineage>
</organism>
<name>A0A919PMR8_9ACTN</name>
<keyword evidence="2" id="KW-1185">Reference proteome</keyword>
<reference evidence="1" key="1">
    <citation type="submission" date="2021-01" db="EMBL/GenBank/DDBJ databases">
        <title>Whole genome shotgun sequence of Dactylosporangium siamense NBRC 106093.</title>
        <authorList>
            <person name="Komaki H."/>
            <person name="Tamura T."/>
        </authorList>
    </citation>
    <scope>NUCLEOTIDE SEQUENCE</scope>
    <source>
        <strain evidence="1">NBRC 106093</strain>
    </source>
</reference>
<sequence length="87" mass="9912">MRNRLEPRRATIDGQEFVLLEPEQYERLAAARRQHGAHSSQLSRLREQLNAALRRLNAVRRVLDETVTTCETTPDCAHCAVKSALES</sequence>